<accession>A0A930BU81</accession>
<protein>
    <submittedName>
        <fullName evidence="1">Uncharacterized protein</fullName>
    </submittedName>
</protein>
<evidence type="ECO:0000313" key="2">
    <source>
        <dbReference type="Proteomes" id="UP000718593"/>
    </source>
</evidence>
<sequence>MSAFKPIRQELALVIDLDERGWFKAHVGDQNGKTVFQFSNEDEETGWPGEAGLWLVEDGFMRHGRDTDGLLTYLKSIGIAKPTATMSLCNY</sequence>
<dbReference type="AlphaFoldDB" id="A0A930BU81"/>
<evidence type="ECO:0000313" key="1">
    <source>
        <dbReference type="EMBL" id="MBF1166148.1"/>
    </source>
</evidence>
<name>A0A930BU81_9RHOO</name>
<gene>
    <name evidence="1" type="ORF">HXL68_14040</name>
</gene>
<dbReference type="EMBL" id="JABZMI010000363">
    <property type="protein sequence ID" value="MBF1166148.1"/>
    <property type="molecule type" value="Genomic_DNA"/>
</dbReference>
<organism evidence="1 2">
    <name type="scientific">Dechloromonas agitata</name>
    <dbReference type="NCBI Taxonomy" id="73030"/>
    <lineage>
        <taxon>Bacteria</taxon>
        <taxon>Pseudomonadati</taxon>
        <taxon>Pseudomonadota</taxon>
        <taxon>Betaproteobacteria</taxon>
        <taxon>Rhodocyclales</taxon>
        <taxon>Azonexaceae</taxon>
        <taxon>Dechloromonas</taxon>
    </lineage>
</organism>
<dbReference type="Proteomes" id="UP000718593">
    <property type="component" value="Unassembled WGS sequence"/>
</dbReference>
<comment type="caution">
    <text evidence="1">The sequence shown here is derived from an EMBL/GenBank/DDBJ whole genome shotgun (WGS) entry which is preliminary data.</text>
</comment>
<reference evidence="1" key="1">
    <citation type="submission" date="2020-04" db="EMBL/GenBank/DDBJ databases">
        <title>Deep metagenomics examines the oral microbiome during advanced dental caries in children, revealing novel taxa and co-occurrences with host molecules.</title>
        <authorList>
            <person name="Baker J.L."/>
            <person name="Morton J.T."/>
            <person name="Dinis M."/>
            <person name="Alvarez R."/>
            <person name="Tran N.C."/>
            <person name="Knight R."/>
            <person name="Edlund A."/>
        </authorList>
    </citation>
    <scope>NUCLEOTIDE SEQUENCE</scope>
    <source>
        <strain evidence="1">JCVI_32_bin.24</strain>
    </source>
</reference>
<proteinExistence type="predicted"/>